<evidence type="ECO:0000256" key="6">
    <source>
        <dbReference type="SAM" id="SignalP"/>
    </source>
</evidence>
<keyword evidence="5" id="KW-0472">Membrane</keyword>
<dbReference type="AlphaFoldDB" id="A0A9Q1GC50"/>
<accession>A0A9Q1GC50</accession>
<evidence type="ECO:0000313" key="9">
    <source>
        <dbReference type="Proteomes" id="UP001152622"/>
    </source>
</evidence>
<evidence type="ECO:0000256" key="1">
    <source>
        <dbReference type="ARBA" id="ARBA00022536"/>
    </source>
</evidence>
<comment type="caution">
    <text evidence="3">Lacks conserved residue(s) required for the propagation of feature annotation.</text>
</comment>
<feature type="disulfide bond" evidence="3">
    <location>
        <begin position="145"/>
        <end position="154"/>
    </location>
</feature>
<keyword evidence="1 3" id="KW-0245">EGF-like domain</keyword>
<feature type="signal peptide" evidence="6">
    <location>
        <begin position="1"/>
        <end position="21"/>
    </location>
</feature>
<gene>
    <name evidence="8" type="ORF">SKAU_G00016960</name>
</gene>
<dbReference type="GO" id="GO:0008083">
    <property type="term" value="F:growth factor activity"/>
    <property type="evidence" value="ECO:0007669"/>
    <property type="project" value="TreeGrafter"/>
</dbReference>
<feature type="domain" description="EGF-like" evidence="7">
    <location>
        <begin position="115"/>
        <end position="155"/>
    </location>
</feature>
<dbReference type="GO" id="GO:0045840">
    <property type="term" value="P:positive regulation of mitotic nuclear division"/>
    <property type="evidence" value="ECO:0007669"/>
    <property type="project" value="TreeGrafter"/>
</dbReference>
<feature type="compositionally biased region" description="Basic residues" evidence="4">
    <location>
        <begin position="72"/>
        <end position="87"/>
    </location>
</feature>
<dbReference type="PANTHER" id="PTHR10740">
    <property type="entry name" value="TRANSFORMING GROWTH FACTOR ALPHA"/>
    <property type="match status" value="1"/>
</dbReference>
<keyword evidence="5" id="KW-0812">Transmembrane</keyword>
<organism evidence="8 9">
    <name type="scientific">Synaphobranchus kaupii</name>
    <name type="common">Kaup's arrowtooth eel</name>
    <dbReference type="NCBI Taxonomy" id="118154"/>
    <lineage>
        <taxon>Eukaryota</taxon>
        <taxon>Metazoa</taxon>
        <taxon>Chordata</taxon>
        <taxon>Craniata</taxon>
        <taxon>Vertebrata</taxon>
        <taxon>Euteleostomi</taxon>
        <taxon>Actinopterygii</taxon>
        <taxon>Neopterygii</taxon>
        <taxon>Teleostei</taxon>
        <taxon>Anguilliformes</taxon>
        <taxon>Synaphobranchidae</taxon>
        <taxon>Synaphobranchus</taxon>
    </lineage>
</organism>
<feature type="compositionally biased region" description="Polar residues" evidence="4">
    <location>
        <begin position="32"/>
        <end position="46"/>
    </location>
</feature>
<comment type="caution">
    <text evidence="8">The sequence shown here is derived from an EMBL/GenBank/DDBJ whole genome shotgun (WGS) entry which is preliminary data.</text>
</comment>
<name>A0A9Q1GC50_SYNKA</name>
<reference evidence="8" key="1">
    <citation type="journal article" date="2023" name="Science">
        <title>Genome structures resolve the early diversification of teleost fishes.</title>
        <authorList>
            <person name="Parey E."/>
            <person name="Louis A."/>
            <person name="Montfort J."/>
            <person name="Bouchez O."/>
            <person name="Roques C."/>
            <person name="Iampietro C."/>
            <person name="Lluch J."/>
            <person name="Castinel A."/>
            <person name="Donnadieu C."/>
            <person name="Desvignes T."/>
            <person name="Floi Bucao C."/>
            <person name="Jouanno E."/>
            <person name="Wen M."/>
            <person name="Mejri S."/>
            <person name="Dirks R."/>
            <person name="Jansen H."/>
            <person name="Henkel C."/>
            <person name="Chen W.J."/>
            <person name="Zahm M."/>
            <person name="Cabau C."/>
            <person name="Klopp C."/>
            <person name="Thompson A.W."/>
            <person name="Robinson-Rechavi M."/>
            <person name="Braasch I."/>
            <person name="Lecointre G."/>
            <person name="Bobe J."/>
            <person name="Postlethwait J.H."/>
            <person name="Berthelot C."/>
            <person name="Roest Crollius H."/>
            <person name="Guiguen Y."/>
        </authorList>
    </citation>
    <scope>NUCLEOTIDE SEQUENCE</scope>
    <source>
        <strain evidence="8">WJC10195</strain>
    </source>
</reference>
<evidence type="ECO:0000256" key="5">
    <source>
        <dbReference type="SAM" id="Phobius"/>
    </source>
</evidence>
<keyword evidence="9" id="KW-1185">Reference proteome</keyword>
<evidence type="ECO:0000256" key="2">
    <source>
        <dbReference type="ARBA" id="ARBA00023157"/>
    </source>
</evidence>
<sequence length="227" mass="24710">MNSLLLLWVLSLACCCSVTFGGEVTRTPISEGKSSVTSSGTDIQSSSDEDNELEQYKFAELPLVQHLVKSAGRSRKKGKGRKRHKGVSHGTPSGTPRHSPTHTPSFSSSSTQVEGEDPCSSTHEHYCIHGDCKYRAGLRAATCVCFMGYDGERCETQQMKTKQKESGEEVVQTVLVVIAVVLSLISCCAILLMICAHYRTHKNFLAAYLGTNSEKEKLQTCSSDIVA</sequence>
<feature type="compositionally biased region" description="Low complexity" evidence="4">
    <location>
        <begin position="88"/>
        <end position="111"/>
    </location>
</feature>
<feature type="transmembrane region" description="Helical" evidence="5">
    <location>
        <begin position="170"/>
        <end position="194"/>
    </location>
</feature>
<protein>
    <recommendedName>
        <fullName evidence="7">EGF-like domain-containing protein</fullName>
    </recommendedName>
</protein>
<dbReference type="PROSITE" id="PS50026">
    <property type="entry name" value="EGF_3"/>
    <property type="match status" value="1"/>
</dbReference>
<proteinExistence type="predicted"/>
<feature type="region of interest" description="Disordered" evidence="4">
    <location>
        <begin position="69"/>
        <end position="117"/>
    </location>
</feature>
<dbReference type="SUPFAM" id="SSF57196">
    <property type="entry name" value="EGF/Laminin"/>
    <property type="match status" value="1"/>
</dbReference>
<dbReference type="EMBL" id="JAINUF010000001">
    <property type="protein sequence ID" value="KAJ8380918.1"/>
    <property type="molecule type" value="Genomic_DNA"/>
</dbReference>
<dbReference type="GO" id="GO:0005154">
    <property type="term" value="F:epidermal growth factor receptor binding"/>
    <property type="evidence" value="ECO:0007669"/>
    <property type="project" value="TreeGrafter"/>
</dbReference>
<dbReference type="PROSITE" id="PS00022">
    <property type="entry name" value="EGF_1"/>
    <property type="match status" value="1"/>
</dbReference>
<evidence type="ECO:0000256" key="3">
    <source>
        <dbReference type="PROSITE-ProRule" id="PRU00076"/>
    </source>
</evidence>
<feature type="chain" id="PRO_5040292153" description="EGF-like domain-containing protein" evidence="6">
    <location>
        <begin position="22"/>
        <end position="227"/>
    </location>
</feature>
<dbReference type="Proteomes" id="UP001152622">
    <property type="component" value="Chromosome 1"/>
</dbReference>
<evidence type="ECO:0000259" key="7">
    <source>
        <dbReference type="PROSITE" id="PS50026"/>
    </source>
</evidence>
<keyword evidence="5" id="KW-1133">Transmembrane helix</keyword>
<keyword evidence="6" id="KW-0732">Signal</keyword>
<keyword evidence="2 3" id="KW-1015">Disulfide bond</keyword>
<evidence type="ECO:0000313" key="8">
    <source>
        <dbReference type="EMBL" id="KAJ8380918.1"/>
    </source>
</evidence>
<dbReference type="PROSITE" id="PS01186">
    <property type="entry name" value="EGF_2"/>
    <property type="match status" value="1"/>
</dbReference>
<dbReference type="InterPro" id="IPR000742">
    <property type="entry name" value="EGF"/>
</dbReference>
<dbReference type="OrthoDB" id="9909110at2759"/>
<feature type="region of interest" description="Disordered" evidence="4">
    <location>
        <begin position="27"/>
        <end position="49"/>
    </location>
</feature>
<dbReference type="GO" id="GO:0008284">
    <property type="term" value="P:positive regulation of cell population proliferation"/>
    <property type="evidence" value="ECO:0007669"/>
    <property type="project" value="TreeGrafter"/>
</dbReference>
<dbReference type="Gene3D" id="2.10.25.10">
    <property type="entry name" value="Laminin"/>
    <property type="match status" value="1"/>
</dbReference>
<evidence type="ECO:0000256" key="4">
    <source>
        <dbReference type="SAM" id="MobiDB-lite"/>
    </source>
</evidence>
<dbReference type="GO" id="GO:0005615">
    <property type="term" value="C:extracellular space"/>
    <property type="evidence" value="ECO:0007669"/>
    <property type="project" value="TreeGrafter"/>
</dbReference>
<dbReference type="PANTHER" id="PTHR10740:SF16">
    <property type="entry name" value="AMPHIREGULIN"/>
    <property type="match status" value="1"/>
</dbReference>
<dbReference type="GO" id="GO:0007173">
    <property type="term" value="P:epidermal growth factor receptor signaling pathway"/>
    <property type="evidence" value="ECO:0007669"/>
    <property type="project" value="TreeGrafter"/>
</dbReference>